<dbReference type="PANTHER" id="PTHR43281:SF1">
    <property type="entry name" value="FARNESYL DIPHOSPHATE SYNTHASE"/>
    <property type="match status" value="1"/>
</dbReference>
<dbReference type="PANTHER" id="PTHR43281">
    <property type="entry name" value="FARNESYL DIPHOSPHATE SYNTHASE"/>
    <property type="match status" value="1"/>
</dbReference>
<comment type="cofactor">
    <cofactor evidence="1">
        <name>Mg(2+)</name>
        <dbReference type="ChEBI" id="CHEBI:18420"/>
    </cofactor>
</comment>
<protein>
    <submittedName>
        <fullName evidence="8">Polyprenyl synthetase family protein</fullName>
    </submittedName>
</protein>
<dbReference type="GO" id="GO:0046872">
    <property type="term" value="F:metal ion binding"/>
    <property type="evidence" value="ECO:0007669"/>
    <property type="project" value="UniProtKB-KW"/>
</dbReference>
<dbReference type="Proteomes" id="UP000295238">
    <property type="component" value="Unassembled WGS sequence"/>
</dbReference>
<sequence>MSCTLTQFSVTPDDVKEPELQISWMQKNPLQEDCRLKIQNIKAKVEDRLDLLLEGSEYTPTNLLAAMRHALLGGGKRFRPLLFILTMPEGKHEDAAIDIGCAFEMVHTASLILDDLPCMDDADLRRQKPTTHKMFGQATAILAAISLLTRGMNIVASVEGVPAERRARLVAILTHAVGHTGLAAGQEVDLTDAVDAPMDVEQKNWLKTGTFFSAMAEMASIVSNRNDAEAAALSELAFHVGSAFQALDDLLDATAPTSLLGKDIGKDIGKSSMINDRGEEATRLAYLFHLDSANAALALCGVEEEPVRLILRSVHQMAFRQEMAV</sequence>
<dbReference type="GO" id="GO:0008299">
    <property type="term" value="P:isoprenoid biosynthetic process"/>
    <property type="evidence" value="ECO:0007669"/>
    <property type="project" value="UniProtKB-KW"/>
</dbReference>
<evidence type="ECO:0000313" key="9">
    <source>
        <dbReference type="Proteomes" id="UP000295238"/>
    </source>
</evidence>
<proteinExistence type="inferred from homology"/>
<evidence type="ECO:0000256" key="6">
    <source>
        <dbReference type="ARBA" id="ARBA00023229"/>
    </source>
</evidence>
<dbReference type="Pfam" id="PF00348">
    <property type="entry name" value="polyprenyl_synt"/>
    <property type="match status" value="1"/>
</dbReference>
<gene>
    <name evidence="8" type="ORF">E2F50_12170</name>
</gene>
<dbReference type="Gene3D" id="1.10.600.10">
    <property type="entry name" value="Farnesyl Diphosphate Synthase"/>
    <property type="match status" value="1"/>
</dbReference>
<dbReference type="GO" id="GO:0004659">
    <property type="term" value="F:prenyltransferase activity"/>
    <property type="evidence" value="ECO:0007669"/>
    <property type="project" value="InterPro"/>
</dbReference>
<evidence type="ECO:0000313" key="8">
    <source>
        <dbReference type="EMBL" id="TDK35022.1"/>
    </source>
</evidence>
<reference evidence="8 9" key="1">
    <citation type="submission" date="2019-03" db="EMBL/GenBank/DDBJ databases">
        <title>Rhizobium sp. nov., an bacterium isolated from biocrust in Mu Us Desert.</title>
        <authorList>
            <person name="Lixiong L."/>
        </authorList>
    </citation>
    <scope>NUCLEOTIDE SEQUENCE [LARGE SCALE GENOMIC DNA]</scope>
    <source>
        <strain evidence="8 9">SPY-1</strain>
    </source>
</reference>
<evidence type="ECO:0000256" key="2">
    <source>
        <dbReference type="ARBA" id="ARBA00006706"/>
    </source>
</evidence>
<dbReference type="SUPFAM" id="SSF48576">
    <property type="entry name" value="Terpenoid synthases"/>
    <property type="match status" value="1"/>
</dbReference>
<accession>A0A4R5UGP9</accession>
<organism evidence="8 9">
    <name type="scientific">Rhizobium deserti</name>
    <dbReference type="NCBI Taxonomy" id="2547961"/>
    <lineage>
        <taxon>Bacteria</taxon>
        <taxon>Pseudomonadati</taxon>
        <taxon>Pseudomonadota</taxon>
        <taxon>Alphaproteobacteria</taxon>
        <taxon>Hyphomicrobiales</taxon>
        <taxon>Rhizobiaceae</taxon>
        <taxon>Rhizobium/Agrobacterium group</taxon>
        <taxon>Rhizobium</taxon>
    </lineage>
</organism>
<comment type="similarity">
    <text evidence="2 7">Belongs to the FPP/GGPP synthase family.</text>
</comment>
<dbReference type="SFLD" id="SFLDS00005">
    <property type="entry name" value="Isoprenoid_Synthase_Type_I"/>
    <property type="match status" value="1"/>
</dbReference>
<evidence type="ECO:0000256" key="7">
    <source>
        <dbReference type="RuleBase" id="RU004466"/>
    </source>
</evidence>
<keyword evidence="9" id="KW-1185">Reference proteome</keyword>
<keyword evidence="4" id="KW-0479">Metal-binding</keyword>
<keyword evidence="3 7" id="KW-0808">Transferase</keyword>
<keyword evidence="5" id="KW-0460">Magnesium</keyword>
<dbReference type="EMBL" id="SMTL01000003">
    <property type="protein sequence ID" value="TDK35022.1"/>
    <property type="molecule type" value="Genomic_DNA"/>
</dbReference>
<dbReference type="InterPro" id="IPR000092">
    <property type="entry name" value="Polyprenyl_synt"/>
</dbReference>
<evidence type="ECO:0000256" key="5">
    <source>
        <dbReference type="ARBA" id="ARBA00022842"/>
    </source>
</evidence>
<evidence type="ECO:0000256" key="4">
    <source>
        <dbReference type="ARBA" id="ARBA00022723"/>
    </source>
</evidence>
<evidence type="ECO:0000256" key="3">
    <source>
        <dbReference type="ARBA" id="ARBA00022679"/>
    </source>
</evidence>
<evidence type="ECO:0000256" key="1">
    <source>
        <dbReference type="ARBA" id="ARBA00001946"/>
    </source>
</evidence>
<keyword evidence="6" id="KW-0414">Isoprene biosynthesis</keyword>
<name>A0A4R5UGP9_9HYPH</name>
<dbReference type="AlphaFoldDB" id="A0A4R5UGP9"/>
<dbReference type="InterPro" id="IPR008949">
    <property type="entry name" value="Isoprenoid_synthase_dom_sf"/>
</dbReference>
<comment type="caution">
    <text evidence="8">The sequence shown here is derived from an EMBL/GenBank/DDBJ whole genome shotgun (WGS) entry which is preliminary data.</text>
</comment>